<keyword evidence="3" id="KW-1185">Reference proteome</keyword>
<gene>
    <name evidence="2" type="ORF">Scep_015060</name>
</gene>
<name>A0AAP0J2H3_9MAGN</name>
<evidence type="ECO:0000256" key="1">
    <source>
        <dbReference type="SAM" id="MobiDB-lite"/>
    </source>
</evidence>
<dbReference type="EMBL" id="JBBNAG010000006">
    <property type="protein sequence ID" value="KAK9126214.1"/>
    <property type="molecule type" value="Genomic_DNA"/>
</dbReference>
<sequence>MMMRSSCNLNDQALMIQIQYPISMKVMKELRKIFQLWATKKLVQFLQWSDRRGTCEGSATNDGDRDSGRREAGTAGGRRQQGSRDGGGREAGRARDGGRRRGRKGGEDGGGGGNFTAGRQGTTAERRRGRWRQGQASTTLRARTVEAAPWRGTATGEAGTRKEAGRGTDGRIADLGEQRRWGRKANRDEGFGWFKVAWKS</sequence>
<reference evidence="2 3" key="1">
    <citation type="submission" date="2024-01" db="EMBL/GenBank/DDBJ databases">
        <title>Genome assemblies of Stephania.</title>
        <authorList>
            <person name="Yang L."/>
        </authorList>
    </citation>
    <scope>NUCLEOTIDE SEQUENCE [LARGE SCALE GENOMIC DNA]</scope>
    <source>
        <strain evidence="2">JXDWG</strain>
        <tissue evidence="2">Leaf</tissue>
    </source>
</reference>
<dbReference type="Proteomes" id="UP001419268">
    <property type="component" value="Unassembled WGS sequence"/>
</dbReference>
<dbReference type="AlphaFoldDB" id="A0AAP0J2H3"/>
<feature type="compositionally biased region" description="Basic and acidic residues" evidence="1">
    <location>
        <begin position="86"/>
        <end position="107"/>
    </location>
</feature>
<evidence type="ECO:0000313" key="2">
    <source>
        <dbReference type="EMBL" id="KAK9126214.1"/>
    </source>
</evidence>
<proteinExistence type="predicted"/>
<organism evidence="2 3">
    <name type="scientific">Stephania cephalantha</name>
    <dbReference type="NCBI Taxonomy" id="152367"/>
    <lineage>
        <taxon>Eukaryota</taxon>
        <taxon>Viridiplantae</taxon>
        <taxon>Streptophyta</taxon>
        <taxon>Embryophyta</taxon>
        <taxon>Tracheophyta</taxon>
        <taxon>Spermatophyta</taxon>
        <taxon>Magnoliopsida</taxon>
        <taxon>Ranunculales</taxon>
        <taxon>Menispermaceae</taxon>
        <taxon>Menispermoideae</taxon>
        <taxon>Cissampelideae</taxon>
        <taxon>Stephania</taxon>
    </lineage>
</organism>
<evidence type="ECO:0000313" key="3">
    <source>
        <dbReference type="Proteomes" id="UP001419268"/>
    </source>
</evidence>
<protein>
    <submittedName>
        <fullName evidence="2">Uncharacterized protein</fullName>
    </submittedName>
</protein>
<comment type="caution">
    <text evidence="2">The sequence shown here is derived from an EMBL/GenBank/DDBJ whole genome shotgun (WGS) entry which is preliminary data.</text>
</comment>
<feature type="compositionally biased region" description="Basic and acidic residues" evidence="1">
    <location>
        <begin position="62"/>
        <end position="72"/>
    </location>
</feature>
<feature type="region of interest" description="Disordered" evidence="1">
    <location>
        <begin position="53"/>
        <end position="149"/>
    </location>
</feature>
<accession>A0AAP0J2H3</accession>